<feature type="transmembrane region" description="Helical" evidence="1">
    <location>
        <begin position="39"/>
        <end position="62"/>
    </location>
</feature>
<feature type="transmembrane region" description="Helical" evidence="1">
    <location>
        <begin position="12"/>
        <end position="33"/>
    </location>
</feature>
<keyword evidence="1" id="KW-0472">Membrane</keyword>
<organism evidence="2 3">
    <name type="scientific">Macrococcus equipercicus</name>
    <dbReference type="NCBI Taxonomy" id="69967"/>
    <lineage>
        <taxon>Bacteria</taxon>
        <taxon>Bacillati</taxon>
        <taxon>Bacillota</taxon>
        <taxon>Bacilli</taxon>
        <taxon>Bacillales</taxon>
        <taxon>Staphylococcaceae</taxon>
        <taxon>Macrococcus</taxon>
    </lineage>
</organism>
<dbReference type="RefSeq" id="WP_254249741.1">
    <property type="nucleotide sequence ID" value="NZ_CP073809.1"/>
</dbReference>
<keyword evidence="1" id="KW-1133">Transmembrane helix</keyword>
<gene>
    <name evidence="2" type="ORF">KFV11_08630</name>
</gene>
<dbReference type="KEGG" id="mequ:KFV11_08630"/>
<evidence type="ECO:0000313" key="2">
    <source>
        <dbReference type="EMBL" id="UTH13324.1"/>
    </source>
</evidence>
<dbReference type="AlphaFoldDB" id="A0A9Q9BPZ3"/>
<keyword evidence="1" id="KW-0812">Transmembrane</keyword>
<proteinExistence type="predicted"/>
<evidence type="ECO:0000256" key="1">
    <source>
        <dbReference type="SAM" id="Phobius"/>
    </source>
</evidence>
<name>A0A9Q9BPZ3_9STAP</name>
<evidence type="ECO:0000313" key="3">
    <source>
        <dbReference type="Proteomes" id="UP001057381"/>
    </source>
</evidence>
<reference evidence="2" key="1">
    <citation type="submission" date="2021-04" db="EMBL/GenBank/DDBJ databases">
        <title>Complete Genome Sequences of Macrococcus spp. from dog and cattle.</title>
        <authorList>
            <person name="Schwendener S."/>
            <person name="Perreten V."/>
        </authorList>
    </citation>
    <scope>NUCLEOTIDE SEQUENCE</scope>
    <source>
        <strain evidence="2">Epi0143-OL</strain>
    </source>
</reference>
<dbReference type="Proteomes" id="UP001057381">
    <property type="component" value="Chromosome"/>
</dbReference>
<protein>
    <submittedName>
        <fullName evidence="2">Uncharacterized protein</fullName>
    </submittedName>
</protein>
<sequence>MHTQLRGRGLVTLSIALSTAAIIILYIASYFILVNPVMIPGAVILANALGLPIMMWLVVNYFKGGEKHEG</sequence>
<dbReference type="EMBL" id="CP073809">
    <property type="protein sequence ID" value="UTH13324.1"/>
    <property type="molecule type" value="Genomic_DNA"/>
</dbReference>
<accession>A0A9Q9BPZ3</accession>